<proteinExistence type="predicted"/>
<dbReference type="RefSeq" id="WP_068654598.1">
    <property type="nucleotide sequence ID" value="NZ_CP017770.1"/>
</dbReference>
<keyword evidence="2" id="KW-1185">Reference proteome</keyword>
<accession>A0A162N8X1</accession>
<dbReference type="Proteomes" id="UP000077134">
    <property type="component" value="Unassembled WGS sequence"/>
</dbReference>
<evidence type="ECO:0000313" key="1">
    <source>
        <dbReference type="EMBL" id="OAB77552.1"/>
    </source>
</evidence>
<dbReference type="KEGG" id="pcx:LPB68_06850"/>
<dbReference type="STRING" id="1763538.LPB68_06850"/>
<sequence>MSYISKQNDAKIALINAIALSQHALARILSSIADVSAHSEITARNLQENIRLLTEYQSSMSQMITKIPLQRNKYGTPSLPWINTSQIPPLNNLCSVREKIE</sequence>
<dbReference type="AlphaFoldDB" id="A0A162N8X1"/>
<dbReference type="EMBL" id="LSFN01000003">
    <property type="protein sequence ID" value="OAB77552.1"/>
    <property type="molecule type" value="Genomic_DNA"/>
</dbReference>
<gene>
    <name evidence="1" type="ORF">PNBC_01600</name>
</gene>
<dbReference type="OrthoDB" id="2660806at2"/>
<protein>
    <submittedName>
        <fullName evidence="1">Uncharacterized protein</fullName>
    </submittedName>
</protein>
<organism evidence="1 2">
    <name type="scientific">Paenibacillus crassostreae</name>
    <dbReference type="NCBI Taxonomy" id="1763538"/>
    <lineage>
        <taxon>Bacteria</taxon>
        <taxon>Bacillati</taxon>
        <taxon>Bacillota</taxon>
        <taxon>Bacilli</taxon>
        <taxon>Bacillales</taxon>
        <taxon>Paenibacillaceae</taxon>
        <taxon>Paenibacillus</taxon>
    </lineage>
</organism>
<reference evidence="1 2" key="1">
    <citation type="submission" date="2016-02" db="EMBL/GenBank/DDBJ databases">
        <title>Paenibacillus sp. LPB0068, isolated from Crassostrea gigas.</title>
        <authorList>
            <person name="Shin S.-K."/>
            <person name="Yi H."/>
        </authorList>
    </citation>
    <scope>NUCLEOTIDE SEQUENCE [LARGE SCALE GENOMIC DNA]</scope>
    <source>
        <strain evidence="1 2">LPB0068</strain>
    </source>
</reference>
<comment type="caution">
    <text evidence="1">The sequence shown here is derived from an EMBL/GenBank/DDBJ whole genome shotgun (WGS) entry which is preliminary data.</text>
</comment>
<evidence type="ECO:0000313" key="2">
    <source>
        <dbReference type="Proteomes" id="UP000077134"/>
    </source>
</evidence>
<name>A0A162N8X1_9BACL</name>